<evidence type="ECO:0000313" key="3">
    <source>
        <dbReference type="Proteomes" id="UP000001903"/>
    </source>
</evidence>
<dbReference type="RefSeq" id="WP_012945153.1">
    <property type="nucleotide sequence ID" value="NC_013744.1"/>
</dbReference>
<dbReference type="OrthoDB" id="205616at2157"/>
<accession>D2S0L2</accession>
<evidence type="ECO:0000259" key="1">
    <source>
        <dbReference type="Pfam" id="PF18545"/>
    </source>
</evidence>
<gene>
    <name evidence="2" type="ordered locus">Htur_4071</name>
</gene>
<dbReference type="Pfam" id="PF18545">
    <property type="entry name" value="HalOD1"/>
    <property type="match status" value="1"/>
</dbReference>
<proteinExistence type="predicted"/>
<evidence type="ECO:0000313" key="2">
    <source>
        <dbReference type="EMBL" id="ADB62909.1"/>
    </source>
</evidence>
<dbReference type="Proteomes" id="UP000001903">
    <property type="component" value="Plasmid pHTUR01"/>
</dbReference>
<feature type="domain" description="Halobacterial output" evidence="1">
    <location>
        <begin position="25"/>
        <end position="96"/>
    </location>
</feature>
<dbReference type="KEGG" id="htu:Htur_4071"/>
<dbReference type="InterPro" id="IPR040624">
    <property type="entry name" value="HalOD1"/>
</dbReference>
<keyword evidence="2" id="KW-0614">Plasmid</keyword>
<reference evidence="2 3" key="1">
    <citation type="journal article" date="2010" name="Stand. Genomic Sci.">
        <title>Complete genome sequence of Haloterrigena turkmenica type strain (4k).</title>
        <authorList>
            <person name="Saunders E."/>
            <person name="Tindall B.J."/>
            <person name="Fahnrich R."/>
            <person name="Lapidus A."/>
            <person name="Copeland A."/>
            <person name="Del Rio T.G."/>
            <person name="Lucas S."/>
            <person name="Chen F."/>
            <person name="Tice H."/>
            <person name="Cheng J.F."/>
            <person name="Han C."/>
            <person name="Detter J.C."/>
            <person name="Bruce D."/>
            <person name="Goodwin L."/>
            <person name="Chain P."/>
            <person name="Pitluck S."/>
            <person name="Pati A."/>
            <person name="Ivanova N."/>
            <person name="Mavromatis K."/>
            <person name="Chen A."/>
            <person name="Palaniappan K."/>
            <person name="Land M."/>
            <person name="Hauser L."/>
            <person name="Chang Y.J."/>
            <person name="Jeffries C.D."/>
            <person name="Brettin T."/>
            <person name="Rohde M."/>
            <person name="Goker M."/>
            <person name="Bristow J."/>
            <person name="Eisen J.A."/>
            <person name="Markowitz V."/>
            <person name="Hugenholtz P."/>
            <person name="Klenk H.P."/>
            <person name="Kyrpides N.C."/>
        </authorList>
    </citation>
    <scope>NUCLEOTIDE SEQUENCE [LARGE SCALE GENOMIC DNA]</scope>
    <source>
        <strain evidence="3">ATCC 51198 / DSM 5511 / JCM 9101 / NCIMB 13204 / VKM B-1734 / 4k</strain>
    </source>
</reference>
<organism evidence="2 3">
    <name type="scientific">Haloterrigena turkmenica (strain ATCC 51198 / DSM 5511 / JCM 9101 / NCIMB 13204 / VKM B-1734 / 4k)</name>
    <name type="common">Halococcus turkmenicus</name>
    <dbReference type="NCBI Taxonomy" id="543526"/>
    <lineage>
        <taxon>Archaea</taxon>
        <taxon>Methanobacteriati</taxon>
        <taxon>Methanobacteriota</taxon>
        <taxon>Stenosarchaea group</taxon>
        <taxon>Halobacteria</taxon>
        <taxon>Halobacteriales</taxon>
        <taxon>Natrialbaceae</taxon>
        <taxon>Haloterrigena</taxon>
    </lineage>
</organism>
<dbReference type="HOGENOM" id="CLU_2165211_0_0_2"/>
<protein>
    <recommendedName>
        <fullName evidence="1">Halobacterial output domain-containing protein</fullName>
    </recommendedName>
</protein>
<name>D2S0L2_HALTV</name>
<sequence>MNQGQLSLQCDCTPVGVHHYDSDSDSSPIDAVIRAIAVVTDTEPENLAPLYETIDTEALSELFEHRSNAPHLEEQVLAFTVDNWNVFVRDDGQIRVCDPTGPDTPSPIFE</sequence>
<dbReference type="GeneID" id="95970879"/>
<dbReference type="AlphaFoldDB" id="D2S0L2"/>
<dbReference type="EMBL" id="CP001861">
    <property type="protein sequence ID" value="ADB62909.1"/>
    <property type="molecule type" value="Genomic_DNA"/>
</dbReference>
<keyword evidence="3" id="KW-1185">Reference proteome</keyword>
<geneLocation type="plasmid" evidence="2 3">
    <name>pHTUR01</name>
</geneLocation>